<dbReference type="CDD" id="cd02440">
    <property type="entry name" value="AdoMet_MTases"/>
    <property type="match status" value="1"/>
</dbReference>
<evidence type="ECO:0000259" key="1">
    <source>
        <dbReference type="Pfam" id="PF08242"/>
    </source>
</evidence>
<keyword evidence="2" id="KW-0489">Methyltransferase</keyword>
<dbReference type="EC" id="2.1.-.-" evidence="2"/>
<dbReference type="Proteomes" id="UP001257234">
    <property type="component" value="Unassembled WGS sequence"/>
</dbReference>
<evidence type="ECO:0000313" key="2">
    <source>
        <dbReference type="EMBL" id="MDR5589687.1"/>
    </source>
</evidence>
<keyword evidence="3" id="KW-1185">Reference proteome</keyword>
<dbReference type="GO" id="GO:0032259">
    <property type="term" value="P:methylation"/>
    <property type="evidence" value="ECO:0007669"/>
    <property type="project" value="UniProtKB-KW"/>
</dbReference>
<dbReference type="EMBL" id="JAVJIU010000001">
    <property type="protein sequence ID" value="MDR5589687.1"/>
    <property type="molecule type" value="Genomic_DNA"/>
</dbReference>
<organism evidence="2 3">
    <name type="scientific">Christiangramia sediminicola</name>
    <dbReference type="NCBI Taxonomy" id="3073267"/>
    <lineage>
        <taxon>Bacteria</taxon>
        <taxon>Pseudomonadati</taxon>
        <taxon>Bacteroidota</taxon>
        <taxon>Flavobacteriia</taxon>
        <taxon>Flavobacteriales</taxon>
        <taxon>Flavobacteriaceae</taxon>
        <taxon>Christiangramia</taxon>
    </lineage>
</organism>
<feature type="domain" description="Methyltransferase type 12" evidence="1">
    <location>
        <begin position="65"/>
        <end position="160"/>
    </location>
</feature>
<dbReference type="PANTHER" id="PTHR43861">
    <property type="entry name" value="TRANS-ACONITATE 2-METHYLTRANSFERASE-RELATED"/>
    <property type="match status" value="1"/>
</dbReference>
<dbReference type="SUPFAM" id="SSF53335">
    <property type="entry name" value="S-adenosyl-L-methionine-dependent methyltransferases"/>
    <property type="match status" value="1"/>
</dbReference>
<keyword evidence="2" id="KW-0808">Transferase</keyword>
<proteinExistence type="predicted"/>
<protein>
    <submittedName>
        <fullName evidence="2">Class I SAM-dependent methyltransferase</fullName>
        <ecNumber evidence="2">2.1.-.-</ecNumber>
    </submittedName>
</protein>
<name>A0ABU1EMR9_9FLAO</name>
<gene>
    <name evidence="2" type="ORF">RE431_03490</name>
</gene>
<dbReference type="Gene3D" id="3.40.50.150">
    <property type="entry name" value="Vaccinia Virus protein VP39"/>
    <property type="match status" value="1"/>
</dbReference>
<comment type="caution">
    <text evidence="2">The sequence shown here is derived from an EMBL/GenBank/DDBJ whole genome shotgun (WGS) entry which is preliminary data.</text>
</comment>
<reference evidence="3" key="1">
    <citation type="submission" date="2023-07" db="EMBL/GenBank/DDBJ databases">
        <title>Christiangramia sp. SM2212., a novel bacterium of the family Flavobacteriaceae isolated from the sea sediment.</title>
        <authorList>
            <person name="Wang J."/>
            <person name="Zhang X."/>
        </authorList>
    </citation>
    <scope>NUCLEOTIDE SEQUENCE [LARGE SCALE GENOMIC DNA]</scope>
    <source>
        <strain evidence="3">SM2212</strain>
    </source>
</reference>
<dbReference type="GO" id="GO:0008168">
    <property type="term" value="F:methyltransferase activity"/>
    <property type="evidence" value="ECO:0007669"/>
    <property type="project" value="UniProtKB-KW"/>
</dbReference>
<sequence length="320" mass="37502">MKRKGCTLTPEEFHEKVNIVFHDKESLIYDEIHSDLKNSLQEQVNLLISDLFNYGYSISEKINMLDIGCGTGLSTEYILNSDLKPFIENITMLDSSEKMLDKAKARAKNWNTSTKFQKGYITEVNEKFDLVIICSVLHHIPDLKDFLDQLDQLINPNGILIHLQDPNADYLDDEIYRQRLAVIEKMHISRNRKKKHIKDFIPKSIRNSLSRLRGRKNYIDLINDQLLKEKIITKRMSADEIWSVTDIHVRTKENPFTNGISLNFLKHQLKNFKLVKQRSYGFYGSLKSDLDDDLKKEEEKLIESNEFNGRNLSCIWMKKM</sequence>
<dbReference type="InterPro" id="IPR013217">
    <property type="entry name" value="Methyltransf_12"/>
</dbReference>
<evidence type="ECO:0000313" key="3">
    <source>
        <dbReference type="Proteomes" id="UP001257234"/>
    </source>
</evidence>
<dbReference type="InterPro" id="IPR029063">
    <property type="entry name" value="SAM-dependent_MTases_sf"/>
</dbReference>
<accession>A0ABU1EMR9</accession>
<dbReference type="RefSeq" id="WP_309560562.1">
    <property type="nucleotide sequence ID" value="NZ_JAVJIU010000001.1"/>
</dbReference>
<dbReference type="Pfam" id="PF08242">
    <property type="entry name" value="Methyltransf_12"/>
    <property type="match status" value="1"/>
</dbReference>